<organism evidence="7 8">
    <name type="scientific">Candidatus Staskawiczbacteria bacterium RIFCSPHIGHO2_02_FULL_42_22</name>
    <dbReference type="NCBI Taxonomy" id="1802207"/>
    <lineage>
        <taxon>Bacteria</taxon>
        <taxon>Candidatus Staskawicziibacteriota</taxon>
    </lineage>
</organism>
<evidence type="ECO:0000256" key="2">
    <source>
        <dbReference type="ARBA" id="ARBA00022692"/>
    </source>
</evidence>
<feature type="domain" description="Sodium/calcium exchanger membrane region" evidence="6">
    <location>
        <begin position="179"/>
        <end position="316"/>
    </location>
</feature>
<dbReference type="EMBL" id="MHOT01000022">
    <property type="protein sequence ID" value="OGZ68425.1"/>
    <property type="molecule type" value="Genomic_DNA"/>
</dbReference>
<dbReference type="InterPro" id="IPR004481">
    <property type="entry name" value="K/Na/Ca-exchanger"/>
</dbReference>
<feature type="domain" description="Sodium/calcium exchanger membrane region" evidence="6">
    <location>
        <begin position="6"/>
        <end position="148"/>
    </location>
</feature>
<feature type="transmembrane region" description="Helical" evidence="5">
    <location>
        <begin position="6"/>
        <end position="25"/>
    </location>
</feature>
<accession>A0A1G2I0Y6</accession>
<evidence type="ECO:0000259" key="6">
    <source>
        <dbReference type="Pfam" id="PF01699"/>
    </source>
</evidence>
<feature type="transmembrane region" description="Helical" evidence="5">
    <location>
        <begin position="206"/>
        <end position="226"/>
    </location>
</feature>
<feature type="transmembrane region" description="Helical" evidence="5">
    <location>
        <begin position="303"/>
        <end position="319"/>
    </location>
</feature>
<dbReference type="GO" id="GO:0005262">
    <property type="term" value="F:calcium channel activity"/>
    <property type="evidence" value="ECO:0007669"/>
    <property type="project" value="TreeGrafter"/>
</dbReference>
<feature type="transmembrane region" description="Helical" evidence="5">
    <location>
        <begin position="37"/>
        <end position="58"/>
    </location>
</feature>
<dbReference type="InterPro" id="IPR044880">
    <property type="entry name" value="NCX_ion-bd_dom_sf"/>
</dbReference>
<comment type="subcellular location">
    <subcellularLocation>
        <location evidence="1">Membrane</location>
        <topology evidence="1">Multi-pass membrane protein</topology>
    </subcellularLocation>
</comment>
<feature type="transmembrane region" description="Helical" evidence="5">
    <location>
        <begin position="70"/>
        <end position="93"/>
    </location>
</feature>
<keyword evidence="4 5" id="KW-0472">Membrane</keyword>
<protein>
    <recommendedName>
        <fullName evidence="6">Sodium/calcium exchanger membrane region domain-containing protein</fullName>
    </recommendedName>
</protein>
<evidence type="ECO:0000256" key="1">
    <source>
        <dbReference type="ARBA" id="ARBA00004141"/>
    </source>
</evidence>
<feature type="transmembrane region" description="Helical" evidence="5">
    <location>
        <begin position="179"/>
        <end position="200"/>
    </location>
</feature>
<comment type="caution">
    <text evidence="7">The sequence shown here is derived from an EMBL/GenBank/DDBJ whole genome shotgun (WGS) entry which is preliminary data.</text>
</comment>
<evidence type="ECO:0000313" key="8">
    <source>
        <dbReference type="Proteomes" id="UP000178820"/>
    </source>
</evidence>
<dbReference type="PANTHER" id="PTHR10846">
    <property type="entry name" value="SODIUM/POTASSIUM/CALCIUM EXCHANGER"/>
    <property type="match status" value="1"/>
</dbReference>
<reference evidence="7 8" key="1">
    <citation type="journal article" date="2016" name="Nat. Commun.">
        <title>Thousands of microbial genomes shed light on interconnected biogeochemical processes in an aquifer system.</title>
        <authorList>
            <person name="Anantharaman K."/>
            <person name="Brown C.T."/>
            <person name="Hug L.A."/>
            <person name="Sharon I."/>
            <person name="Castelle C.J."/>
            <person name="Probst A.J."/>
            <person name="Thomas B.C."/>
            <person name="Singh A."/>
            <person name="Wilkins M.J."/>
            <person name="Karaoz U."/>
            <person name="Brodie E.L."/>
            <person name="Williams K.H."/>
            <person name="Hubbard S.S."/>
            <person name="Banfield J.F."/>
        </authorList>
    </citation>
    <scope>NUCLEOTIDE SEQUENCE [LARGE SCALE GENOMIC DNA]</scope>
</reference>
<dbReference type="PANTHER" id="PTHR10846:SF8">
    <property type="entry name" value="INNER MEMBRANE PROTEIN YRBG"/>
    <property type="match status" value="1"/>
</dbReference>
<dbReference type="Proteomes" id="UP000178820">
    <property type="component" value="Unassembled WGS sequence"/>
</dbReference>
<dbReference type="InterPro" id="IPR004837">
    <property type="entry name" value="NaCa_Exmemb"/>
</dbReference>
<feature type="transmembrane region" description="Helical" evidence="5">
    <location>
        <begin position="130"/>
        <end position="148"/>
    </location>
</feature>
<dbReference type="GO" id="GO:0006874">
    <property type="term" value="P:intracellular calcium ion homeostasis"/>
    <property type="evidence" value="ECO:0007669"/>
    <property type="project" value="TreeGrafter"/>
</dbReference>
<feature type="transmembrane region" description="Helical" evidence="5">
    <location>
        <begin position="105"/>
        <end position="124"/>
    </location>
</feature>
<evidence type="ECO:0000313" key="7">
    <source>
        <dbReference type="EMBL" id="OGZ68425.1"/>
    </source>
</evidence>
<dbReference type="GO" id="GO:0005886">
    <property type="term" value="C:plasma membrane"/>
    <property type="evidence" value="ECO:0007669"/>
    <property type="project" value="TreeGrafter"/>
</dbReference>
<evidence type="ECO:0000256" key="3">
    <source>
        <dbReference type="ARBA" id="ARBA00022989"/>
    </source>
</evidence>
<dbReference type="Gene3D" id="1.20.1420.30">
    <property type="entry name" value="NCX, central ion-binding region"/>
    <property type="match status" value="2"/>
</dbReference>
<dbReference type="GO" id="GO:0008273">
    <property type="term" value="F:calcium, potassium:sodium antiporter activity"/>
    <property type="evidence" value="ECO:0007669"/>
    <property type="project" value="TreeGrafter"/>
</dbReference>
<dbReference type="AlphaFoldDB" id="A0A1G2I0Y6"/>
<proteinExistence type="predicted"/>
<dbReference type="STRING" id="1802207.A3D44_00590"/>
<feature type="transmembrane region" description="Helical" evidence="5">
    <location>
        <begin position="274"/>
        <end position="291"/>
    </location>
</feature>
<name>A0A1G2I0Y6_9BACT</name>
<evidence type="ECO:0000256" key="5">
    <source>
        <dbReference type="SAM" id="Phobius"/>
    </source>
</evidence>
<sequence length="320" mass="35454">MIWLFHIIIFLASCLVLSWLSSRLIKSLIQIAKFLGWREFIIAFFVMAFAASLPNLFVGLNAAWQGIPELSFGDIIGGNLVDLTLVMAIAIFFSKNPISTKSEMVQKSAIFTAIIAVLPLLLVVDGTLNRFDGLVLLAAFVVYSVWVFSKKERFSKVYHNHEENIITGFKHFLVNLVKILLLLGLLLVMSQIIVTSAQFFSSKLGISLSLVGILIVGLGNCFPEAYFSIISARKGKNWLVLGDLMGSVIVSTTLVLGIVALIAPFEIKDFSPFLIARIFLIVGSLFALLFIRSGRKITKKEGLLLLGIYITFLLTEIFLK</sequence>
<keyword evidence="2 5" id="KW-0812">Transmembrane</keyword>
<dbReference type="Pfam" id="PF01699">
    <property type="entry name" value="Na_Ca_ex"/>
    <property type="match status" value="2"/>
</dbReference>
<feature type="transmembrane region" description="Helical" evidence="5">
    <location>
        <begin position="238"/>
        <end position="262"/>
    </location>
</feature>
<evidence type="ECO:0000256" key="4">
    <source>
        <dbReference type="ARBA" id="ARBA00023136"/>
    </source>
</evidence>
<gene>
    <name evidence="7" type="ORF">A3D44_00590</name>
</gene>
<keyword evidence="3 5" id="KW-1133">Transmembrane helix</keyword>